<evidence type="ECO:0000256" key="4">
    <source>
        <dbReference type="ARBA" id="ARBA00022618"/>
    </source>
</evidence>
<protein>
    <submittedName>
        <fullName evidence="11">Aste57867_4037 protein</fullName>
    </submittedName>
</protein>
<reference evidence="10" key="2">
    <citation type="submission" date="2019-06" db="EMBL/GenBank/DDBJ databases">
        <title>Genomics analysis of Aphanomyces spp. identifies a new class of oomycete effector associated with host adaptation.</title>
        <authorList>
            <person name="Gaulin E."/>
        </authorList>
    </citation>
    <scope>NUCLEOTIDE SEQUENCE</scope>
    <source>
        <strain evidence="10">CBS 578.67</strain>
    </source>
</reference>
<dbReference type="PANTHER" id="PTHR14527:SF2">
    <property type="entry name" value="PROTEIN MIS12 HOMOLOG"/>
    <property type="match status" value="1"/>
</dbReference>
<comment type="similarity">
    <text evidence="2">Belongs to the mis12 family.</text>
</comment>
<dbReference type="GO" id="GO:0000444">
    <property type="term" value="C:MIS12/MIND type complex"/>
    <property type="evidence" value="ECO:0007669"/>
    <property type="project" value="TreeGrafter"/>
</dbReference>
<comment type="subcellular location">
    <subcellularLocation>
        <location evidence="1">Chromosome</location>
        <location evidence="1">Centromere</location>
        <location evidence="1">Kinetochore</location>
    </subcellularLocation>
</comment>
<reference evidence="11 12" key="1">
    <citation type="submission" date="2019-03" db="EMBL/GenBank/DDBJ databases">
        <authorList>
            <person name="Gaulin E."/>
            <person name="Dumas B."/>
        </authorList>
    </citation>
    <scope>NUCLEOTIDE SEQUENCE [LARGE SCALE GENOMIC DNA]</scope>
    <source>
        <strain evidence="11">CBS 568.67</strain>
    </source>
</reference>
<evidence type="ECO:0000256" key="2">
    <source>
        <dbReference type="ARBA" id="ARBA00008643"/>
    </source>
</evidence>
<dbReference type="EMBL" id="CAADRA010000861">
    <property type="protein sequence ID" value="VFT81172.1"/>
    <property type="molecule type" value="Genomic_DNA"/>
</dbReference>
<dbReference type="GO" id="GO:0051301">
    <property type="term" value="P:cell division"/>
    <property type="evidence" value="ECO:0007669"/>
    <property type="project" value="UniProtKB-KW"/>
</dbReference>
<keyword evidence="8" id="KW-0131">Cell cycle</keyword>
<evidence type="ECO:0000256" key="1">
    <source>
        <dbReference type="ARBA" id="ARBA00004629"/>
    </source>
</evidence>
<evidence type="ECO:0000256" key="9">
    <source>
        <dbReference type="ARBA" id="ARBA00023328"/>
    </source>
</evidence>
<dbReference type="EMBL" id="VJMH01000861">
    <property type="protein sequence ID" value="KAF0714122.1"/>
    <property type="molecule type" value="Genomic_DNA"/>
</dbReference>
<dbReference type="Pfam" id="PF05859">
    <property type="entry name" value="Mis12"/>
    <property type="match status" value="1"/>
</dbReference>
<keyword evidence="6" id="KW-0995">Kinetochore</keyword>
<keyword evidence="7" id="KW-0175">Coiled coil</keyword>
<organism evidence="11 12">
    <name type="scientific">Aphanomyces stellatus</name>
    <dbReference type="NCBI Taxonomy" id="120398"/>
    <lineage>
        <taxon>Eukaryota</taxon>
        <taxon>Sar</taxon>
        <taxon>Stramenopiles</taxon>
        <taxon>Oomycota</taxon>
        <taxon>Saprolegniomycetes</taxon>
        <taxon>Saprolegniales</taxon>
        <taxon>Verrucalvaceae</taxon>
        <taxon>Aphanomyces</taxon>
    </lineage>
</organism>
<dbReference type="AlphaFoldDB" id="A0A485KAT5"/>
<accession>A0A485KAT5</accession>
<keyword evidence="4" id="KW-0132">Cell division</keyword>
<keyword evidence="12" id="KW-1185">Reference proteome</keyword>
<dbReference type="GO" id="GO:0005634">
    <property type="term" value="C:nucleus"/>
    <property type="evidence" value="ECO:0007669"/>
    <property type="project" value="InterPro"/>
</dbReference>
<name>A0A485KAT5_9STRA</name>
<dbReference type="Proteomes" id="UP000332933">
    <property type="component" value="Unassembled WGS sequence"/>
</dbReference>
<evidence type="ECO:0000256" key="3">
    <source>
        <dbReference type="ARBA" id="ARBA00022454"/>
    </source>
</evidence>
<dbReference type="OrthoDB" id="1884855at2759"/>
<evidence type="ECO:0000313" key="12">
    <source>
        <dbReference type="Proteomes" id="UP000332933"/>
    </source>
</evidence>
<evidence type="ECO:0000313" key="10">
    <source>
        <dbReference type="EMBL" id="KAF0714122.1"/>
    </source>
</evidence>
<evidence type="ECO:0000256" key="5">
    <source>
        <dbReference type="ARBA" id="ARBA00022776"/>
    </source>
</evidence>
<keyword evidence="5" id="KW-0498">Mitosis</keyword>
<dbReference type="PANTHER" id="PTHR14527">
    <property type="entry name" value="PROTEIN MIS12 HOMOLOG"/>
    <property type="match status" value="1"/>
</dbReference>
<sequence>MDEVFKAVESYIDDGATALEHKLLESHGGPSMTSTQAEEIHEGVNKYMDTVRSAFVKNFDKFELYIGRNVFVAPDNIAEMQQTLQAHQDAQEADLGQWQDADPVQVEVELHALRREIVAATHQHAALRTTKADLDHQIASINQLVVDLNFTQDIPRTVGPLGQHVESAVALRTAIGSMRELQSHLDTKKVDMAPKHHPLTYDAIASRFNKQPLQGPMEDLVHVNLLFRS</sequence>
<keyword evidence="3" id="KW-0158">Chromosome</keyword>
<dbReference type="GO" id="GO:0051382">
    <property type="term" value="P:kinetochore assembly"/>
    <property type="evidence" value="ECO:0007669"/>
    <property type="project" value="TreeGrafter"/>
</dbReference>
<dbReference type="InterPro" id="IPR008685">
    <property type="entry name" value="Centromere_Mis12"/>
</dbReference>
<evidence type="ECO:0000256" key="8">
    <source>
        <dbReference type="ARBA" id="ARBA00023306"/>
    </source>
</evidence>
<evidence type="ECO:0000256" key="7">
    <source>
        <dbReference type="ARBA" id="ARBA00023054"/>
    </source>
</evidence>
<dbReference type="GO" id="GO:0000070">
    <property type="term" value="P:mitotic sister chromatid segregation"/>
    <property type="evidence" value="ECO:0007669"/>
    <property type="project" value="TreeGrafter"/>
</dbReference>
<proteinExistence type="inferred from homology"/>
<keyword evidence="9" id="KW-0137">Centromere</keyword>
<evidence type="ECO:0000256" key="6">
    <source>
        <dbReference type="ARBA" id="ARBA00022838"/>
    </source>
</evidence>
<evidence type="ECO:0000313" key="11">
    <source>
        <dbReference type="EMBL" id="VFT81172.1"/>
    </source>
</evidence>
<gene>
    <name evidence="11" type="primary">Aste57867_4037</name>
    <name evidence="10" type="ORF">As57867_004026</name>
    <name evidence="11" type="ORF">ASTE57867_4037</name>
</gene>